<evidence type="ECO:0000256" key="1">
    <source>
        <dbReference type="SAM" id="Phobius"/>
    </source>
</evidence>
<protein>
    <recommendedName>
        <fullName evidence="2">DUF4395 domain-containing protein</fullName>
    </recommendedName>
</protein>
<reference evidence="3 4" key="1">
    <citation type="journal article" date="2015" name="Genome Biol. Evol.">
        <title>Characterization of Three Mycobacterium spp. with Potential Use in Bioremediation by Genome Sequencing and Comparative Genomics.</title>
        <authorList>
            <person name="Das S."/>
            <person name="Pettersson B.M."/>
            <person name="Behra P.R."/>
            <person name="Ramesh M."/>
            <person name="Dasgupta S."/>
            <person name="Bhattacharya A."/>
            <person name="Kirsebom L.A."/>
        </authorList>
    </citation>
    <scope>NUCLEOTIDE SEQUENCE [LARGE SCALE GENOMIC DNA]</scope>
    <source>
        <strain evidence="3 4">DSM 43826</strain>
    </source>
</reference>
<dbReference type="Pfam" id="PF14340">
    <property type="entry name" value="DUF4395"/>
    <property type="match status" value="1"/>
</dbReference>
<evidence type="ECO:0000313" key="3">
    <source>
        <dbReference type="EMBL" id="KMO67863.1"/>
    </source>
</evidence>
<comment type="caution">
    <text evidence="3">The sequence shown here is derived from an EMBL/GenBank/DDBJ whole genome shotgun (WGS) entry which is preliminary data.</text>
</comment>
<dbReference type="AlphaFoldDB" id="A0A0J6VE93"/>
<dbReference type="RefSeq" id="WP_048473971.1">
    <property type="nucleotide sequence ID" value="NZ_JYNL01000069.1"/>
</dbReference>
<feature type="transmembrane region" description="Helical" evidence="1">
    <location>
        <begin position="122"/>
        <end position="143"/>
    </location>
</feature>
<keyword evidence="1" id="KW-1133">Transmembrane helix</keyword>
<dbReference type="InterPro" id="IPR025508">
    <property type="entry name" value="DUF4395"/>
</dbReference>
<organism evidence="3 4">
    <name type="scientific">Mycolicibacterium chlorophenolicum</name>
    <dbReference type="NCBI Taxonomy" id="37916"/>
    <lineage>
        <taxon>Bacteria</taxon>
        <taxon>Bacillati</taxon>
        <taxon>Actinomycetota</taxon>
        <taxon>Actinomycetes</taxon>
        <taxon>Mycobacteriales</taxon>
        <taxon>Mycobacteriaceae</taxon>
        <taxon>Mycolicibacterium</taxon>
    </lineage>
</organism>
<feature type="domain" description="DUF4395" evidence="2">
    <location>
        <begin position="13"/>
        <end position="148"/>
    </location>
</feature>
<keyword evidence="1" id="KW-0472">Membrane</keyword>
<gene>
    <name evidence="3" type="ORF">MCHLDSM_07120</name>
</gene>
<keyword evidence="4" id="KW-1185">Reference proteome</keyword>
<keyword evidence="1" id="KW-0812">Transmembrane</keyword>
<dbReference type="Proteomes" id="UP000036513">
    <property type="component" value="Unassembled WGS sequence"/>
</dbReference>
<proteinExistence type="predicted"/>
<evidence type="ECO:0000313" key="4">
    <source>
        <dbReference type="Proteomes" id="UP000036513"/>
    </source>
</evidence>
<accession>A0A0J6VE93</accession>
<feature type="transmembrane region" description="Helical" evidence="1">
    <location>
        <begin position="20"/>
        <end position="37"/>
    </location>
</feature>
<dbReference type="STRING" id="37916.MCHLDSM_07120"/>
<sequence precursor="true">MSSTTQTTTPAQVDVRGPRFVAWVTTAVLVVTLLVSASSPATAAALLGAQAVVFALGAALGPRRHPYGLVFASMVAPRLGPVTEREPVPPLKFAQLVGFVFAVLGVVGFAAGPLVLGLVATGFALVAAFLNAAFGICLGCRLYPLFLRLNPSHS</sequence>
<dbReference type="PATRIC" id="fig|37916.4.peg.7135"/>
<dbReference type="EMBL" id="JYNL01000069">
    <property type="protein sequence ID" value="KMO67863.1"/>
    <property type="molecule type" value="Genomic_DNA"/>
</dbReference>
<feature type="transmembrane region" description="Helical" evidence="1">
    <location>
        <begin position="93"/>
        <end position="116"/>
    </location>
</feature>
<evidence type="ECO:0000259" key="2">
    <source>
        <dbReference type="Pfam" id="PF14340"/>
    </source>
</evidence>
<name>A0A0J6VE93_9MYCO</name>